<dbReference type="PANTHER" id="PTHR34136:SF1">
    <property type="entry name" value="UDP-N-ACETYL-D-MANNOSAMINURONIC ACID TRANSFERASE"/>
    <property type="match status" value="1"/>
</dbReference>
<dbReference type="EMBL" id="BATB01000035">
    <property type="protein sequence ID" value="GAD56365.1"/>
    <property type="molecule type" value="Genomic_DNA"/>
</dbReference>
<dbReference type="CDD" id="cd06533">
    <property type="entry name" value="Glyco_transf_WecG_TagA"/>
    <property type="match status" value="1"/>
</dbReference>
<evidence type="ECO:0000313" key="3">
    <source>
        <dbReference type="EMBL" id="GAD56365.1"/>
    </source>
</evidence>
<organism evidence="3 4">
    <name type="scientific">Limimaricola cinnabarinus LL-001</name>
    <dbReference type="NCBI Taxonomy" id="1337093"/>
    <lineage>
        <taxon>Bacteria</taxon>
        <taxon>Pseudomonadati</taxon>
        <taxon>Pseudomonadota</taxon>
        <taxon>Alphaproteobacteria</taxon>
        <taxon>Rhodobacterales</taxon>
        <taxon>Paracoccaceae</taxon>
        <taxon>Limimaricola</taxon>
    </lineage>
</organism>
<sequence>MEFDHGAGRVRVNMTDRAALIAEVAARQRQRKGFALATLNLDHLVKLRHDAGFRAAYEAQDLVTADGNPVVWLSRLAGREVALLPGSDLVVPLAREAAAQGVALAFIGGTENSLARAAHALERLVPGLRVVARIAPPMGFDPDGAEARAALDAVAESGAGLVFLALGAPKQERLAARGRALQPELGFVSIGAGLDFLAGTQQRAPRLVRRLALEWLWRAGSDPRRLAGRYARCAAILPGHALRAWRMRS</sequence>
<dbReference type="OrthoDB" id="9771846at2"/>
<proteinExistence type="predicted"/>
<keyword evidence="2 3" id="KW-0808">Transferase</keyword>
<dbReference type="InterPro" id="IPR004629">
    <property type="entry name" value="WecG_TagA_CpsF"/>
</dbReference>
<reference evidence="3" key="1">
    <citation type="journal article" date="2013" name="Genome Announc.">
        <title>Draft Genome Sequence of Loktanella cinnabarina LL-001T, Isolated from Deep-Sea Floor Sediment.</title>
        <authorList>
            <person name="Nishi S."/>
            <person name="Tsubouchi T."/>
            <person name="Takaki Y."/>
            <person name="Koyanagi R."/>
            <person name="Satoh N."/>
            <person name="Maruyama T."/>
            <person name="Hatada Y."/>
        </authorList>
    </citation>
    <scope>NUCLEOTIDE SEQUENCE [LARGE SCALE GENOMIC DNA]</scope>
    <source>
        <strain evidence="3">LL-001</strain>
    </source>
</reference>
<dbReference type="RefSeq" id="WP_021694466.1">
    <property type="nucleotide sequence ID" value="NZ_BATB01000035.1"/>
</dbReference>
<evidence type="ECO:0000256" key="1">
    <source>
        <dbReference type="ARBA" id="ARBA00022676"/>
    </source>
</evidence>
<dbReference type="PANTHER" id="PTHR34136">
    <property type="match status" value="1"/>
</dbReference>
<dbReference type="AlphaFoldDB" id="U2Z4Q4"/>
<keyword evidence="4" id="KW-1185">Reference proteome</keyword>
<protein>
    <submittedName>
        <fullName evidence="3">Glycosyl transferase, WecB/TagA/CpsF family</fullName>
    </submittedName>
</protein>
<dbReference type="GO" id="GO:0016758">
    <property type="term" value="F:hexosyltransferase activity"/>
    <property type="evidence" value="ECO:0007669"/>
    <property type="project" value="TreeGrafter"/>
</dbReference>
<evidence type="ECO:0000313" key="4">
    <source>
        <dbReference type="Proteomes" id="UP000016566"/>
    </source>
</evidence>
<dbReference type="Pfam" id="PF03808">
    <property type="entry name" value="Glyco_tran_WecG"/>
    <property type="match status" value="1"/>
</dbReference>
<comment type="caution">
    <text evidence="3">The sequence shown here is derived from an EMBL/GenBank/DDBJ whole genome shotgun (WGS) entry which is preliminary data.</text>
</comment>
<dbReference type="eggNOG" id="COG1922">
    <property type="taxonomic scope" value="Bacteria"/>
</dbReference>
<name>U2Z4Q4_9RHOB</name>
<dbReference type="NCBIfam" id="TIGR00696">
    <property type="entry name" value="wecG_tagA_cpsF"/>
    <property type="match status" value="1"/>
</dbReference>
<accession>U2Z4Q4</accession>
<gene>
    <name evidence="3" type="ORF">MBELCI_2417</name>
</gene>
<evidence type="ECO:0000256" key="2">
    <source>
        <dbReference type="ARBA" id="ARBA00022679"/>
    </source>
</evidence>
<dbReference type="STRING" id="1337093.MBELCI_2417"/>
<dbReference type="Proteomes" id="UP000016566">
    <property type="component" value="Unassembled WGS sequence"/>
</dbReference>
<keyword evidence="1" id="KW-0328">Glycosyltransferase</keyword>